<comment type="caution">
    <text evidence="1">The sequence shown here is derived from an EMBL/GenBank/DDBJ whole genome shotgun (WGS) entry which is preliminary data.</text>
</comment>
<gene>
    <name evidence="1" type="ORF">R1flu_017482</name>
</gene>
<organism evidence="1 2">
    <name type="scientific">Riccia fluitans</name>
    <dbReference type="NCBI Taxonomy" id="41844"/>
    <lineage>
        <taxon>Eukaryota</taxon>
        <taxon>Viridiplantae</taxon>
        <taxon>Streptophyta</taxon>
        <taxon>Embryophyta</taxon>
        <taxon>Marchantiophyta</taxon>
        <taxon>Marchantiopsida</taxon>
        <taxon>Marchantiidae</taxon>
        <taxon>Marchantiales</taxon>
        <taxon>Ricciaceae</taxon>
        <taxon>Riccia</taxon>
    </lineage>
</organism>
<dbReference type="EMBL" id="JBHFFA010000001">
    <property type="protein sequence ID" value="KAL2649354.1"/>
    <property type="molecule type" value="Genomic_DNA"/>
</dbReference>
<proteinExistence type="predicted"/>
<keyword evidence="2" id="KW-1185">Reference proteome</keyword>
<reference evidence="1 2" key="1">
    <citation type="submission" date="2024-09" db="EMBL/GenBank/DDBJ databases">
        <title>Chromosome-scale assembly of Riccia fluitans.</title>
        <authorList>
            <person name="Paukszto L."/>
            <person name="Sawicki J."/>
            <person name="Karawczyk K."/>
            <person name="Piernik-Szablinska J."/>
            <person name="Szczecinska M."/>
            <person name="Mazdziarz M."/>
        </authorList>
    </citation>
    <scope>NUCLEOTIDE SEQUENCE [LARGE SCALE GENOMIC DNA]</scope>
    <source>
        <strain evidence="1">Rf_01</strain>
        <tissue evidence="1">Aerial parts of the thallus</tissue>
    </source>
</reference>
<evidence type="ECO:0000313" key="2">
    <source>
        <dbReference type="Proteomes" id="UP001605036"/>
    </source>
</evidence>
<dbReference type="AlphaFoldDB" id="A0ABD1ZH41"/>
<protein>
    <submittedName>
        <fullName evidence="1">Uncharacterized protein</fullName>
    </submittedName>
</protein>
<sequence>MSLWWNWIIRRESDCSKFAHRPIALIVSNYITASVVTSITVDSEGVRAYVVFNKVVKSHQLAILPQFILIRRRGIRIESVEIGQ</sequence>
<name>A0ABD1ZH41_9MARC</name>
<evidence type="ECO:0000313" key="1">
    <source>
        <dbReference type="EMBL" id="KAL2649354.1"/>
    </source>
</evidence>
<dbReference type="Proteomes" id="UP001605036">
    <property type="component" value="Unassembled WGS sequence"/>
</dbReference>
<accession>A0ABD1ZH41</accession>